<keyword evidence="2" id="KW-1185">Reference proteome</keyword>
<evidence type="ECO:0000313" key="1">
    <source>
        <dbReference type="EMBL" id="TFK58486.1"/>
    </source>
</evidence>
<reference evidence="1 2" key="1">
    <citation type="journal article" date="2019" name="Nat. Ecol. Evol.">
        <title>Megaphylogeny resolves global patterns of mushroom evolution.</title>
        <authorList>
            <person name="Varga T."/>
            <person name="Krizsan K."/>
            <person name="Foldi C."/>
            <person name="Dima B."/>
            <person name="Sanchez-Garcia M."/>
            <person name="Sanchez-Ramirez S."/>
            <person name="Szollosi G.J."/>
            <person name="Szarkandi J.G."/>
            <person name="Papp V."/>
            <person name="Albert L."/>
            <person name="Andreopoulos W."/>
            <person name="Angelini C."/>
            <person name="Antonin V."/>
            <person name="Barry K.W."/>
            <person name="Bougher N.L."/>
            <person name="Buchanan P."/>
            <person name="Buyck B."/>
            <person name="Bense V."/>
            <person name="Catcheside P."/>
            <person name="Chovatia M."/>
            <person name="Cooper J."/>
            <person name="Damon W."/>
            <person name="Desjardin D."/>
            <person name="Finy P."/>
            <person name="Geml J."/>
            <person name="Haridas S."/>
            <person name="Hughes K."/>
            <person name="Justo A."/>
            <person name="Karasinski D."/>
            <person name="Kautmanova I."/>
            <person name="Kiss B."/>
            <person name="Kocsube S."/>
            <person name="Kotiranta H."/>
            <person name="LaButti K.M."/>
            <person name="Lechner B.E."/>
            <person name="Liimatainen K."/>
            <person name="Lipzen A."/>
            <person name="Lukacs Z."/>
            <person name="Mihaltcheva S."/>
            <person name="Morgado L.N."/>
            <person name="Niskanen T."/>
            <person name="Noordeloos M.E."/>
            <person name="Ohm R.A."/>
            <person name="Ortiz-Santana B."/>
            <person name="Ovrebo C."/>
            <person name="Racz N."/>
            <person name="Riley R."/>
            <person name="Savchenko A."/>
            <person name="Shiryaev A."/>
            <person name="Soop K."/>
            <person name="Spirin V."/>
            <person name="Szebenyi C."/>
            <person name="Tomsovsky M."/>
            <person name="Tulloss R.E."/>
            <person name="Uehling J."/>
            <person name="Grigoriev I.V."/>
            <person name="Vagvolgyi C."/>
            <person name="Papp T."/>
            <person name="Martin F.M."/>
            <person name="Miettinen O."/>
            <person name="Hibbett D.S."/>
            <person name="Nagy L.G."/>
        </authorList>
    </citation>
    <scope>NUCLEOTIDE SEQUENCE [LARGE SCALE GENOMIC DNA]</scope>
    <source>
        <strain evidence="1 2">NL-1719</strain>
    </source>
</reference>
<evidence type="ECO:0000313" key="2">
    <source>
        <dbReference type="Proteomes" id="UP000308600"/>
    </source>
</evidence>
<name>A0ACD2ZYL4_9AGAR</name>
<gene>
    <name evidence="1" type="ORF">BDN72DRAFT_906684</name>
</gene>
<dbReference type="Proteomes" id="UP000308600">
    <property type="component" value="Unassembled WGS sequence"/>
</dbReference>
<sequence>MLDDMEDEDKDEQSNDSKQKKGTRRGGCKDMPGKRKRDEDGDDDDTQDQPDKKKRAKRNSLHPSRTDSSRSKRQYGAFPATWQGVVDSALDYAHLLLTVQDAFPGRELSQDFARQALDFALRDHADKGLLVEDAWFNDGGKENMLHYIRNDRSTWHSTLRVGANTSALSHYNFGNQKRAQVVAIFSIRAILALFQHPALFDHAVNFYYMCHQLEWLLKEDTAFSLANYKNTYSSITIQLHAIKAGTFVAQSDSRLSTSERSSLAKRRQKQLKAFRKAISAKGQKFLNTP</sequence>
<proteinExistence type="predicted"/>
<accession>A0ACD2ZYL4</accession>
<dbReference type="EMBL" id="ML209333">
    <property type="protein sequence ID" value="TFK58486.1"/>
    <property type="molecule type" value="Genomic_DNA"/>
</dbReference>
<organism evidence="1 2">
    <name type="scientific">Pluteus cervinus</name>
    <dbReference type="NCBI Taxonomy" id="181527"/>
    <lineage>
        <taxon>Eukaryota</taxon>
        <taxon>Fungi</taxon>
        <taxon>Dikarya</taxon>
        <taxon>Basidiomycota</taxon>
        <taxon>Agaricomycotina</taxon>
        <taxon>Agaricomycetes</taxon>
        <taxon>Agaricomycetidae</taxon>
        <taxon>Agaricales</taxon>
        <taxon>Pluteineae</taxon>
        <taxon>Pluteaceae</taxon>
        <taxon>Pluteus</taxon>
    </lineage>
</organism>
<protein>
    <submittedName>
        <fullName evidence="1">Uncharacterized protein</fullName>
    </submittedName>
</protein>